<dbReference type="GO" id="GO:0005634">
    <property type="term" value="C:nucleus"/>
    <property type="evidence" value="ECO:0007669"/>
    <property type="project" value="UniProtKB-SubCell"/>
</dbReference>
<keyword evidence="1 2" id="KW-0539">Nucleus</keyword>
<keyword evidence="1 2" id="KW-0371">Homeobox</keyword>
<evidence type="ECO:0000256" key="2">
    <source>
        <dbReference type="RuleBase" id="RU000682"/>
    </source>
</evidence>
<feature type="domain" description="Homeobox" evidence="3">
    <location>
        <begin position="131"/>
        <end position="191"/>
    </location>
</feature>
<name>A0AAD9NGN4_9ANNE</name>
<dbReference type="Gene3D" id="1.10.10.60">
    <property type="entry name" value="Homeodomain-like"/>
    <property type="match status" value="1"/>
</dbReference>
<dbReference type="Pfam" id="PF00046">
    <property type="entry name" value="Homeodomain"/>
    <property type="match status" value="1"/>
</dbReference>
<dbReference type="InterPro" id="IPR009057">
    <property type="entry name" value="Homeodomain-like_sf"/>
</dbReference>
<dbReference type="EMBL" id="JAODUP010000022">
    <property type="protein sequence ID" value="KAK2167903.1"/>
    <property type="molecule type" value="Genomic_DNA"/>
</dbReference>
<dbReference type="AlphaFoldDB" id="A0AAD9NGN4"/>
<protein>
    <recommendedName>
        <fullName evidence="3">Homeobox domain-containing protein</fullName>
    </recommendedName>
</protein>
<accession>A0AAD9NGN4</accession>
<gene>
    <name evidence="4" type="ORF">LSH36_22g01016</name>
</gene>
<reference evidence="4" key="1">
    <citation type="journal article" date="2023" name="Mol. Biol. Evol.">
        <title>Third-Generation Sequencing Reveals the Adaptive Role of the Epigenome in Three Deep-Sea Polychaetes.</title>
        <authorList>
            <person name="Perez M."/>
            <person name="Aroh O."/>
            <person name="Sun Y."/>
            <person name="Lan Y."/>
            <person name="Juniper S.K."/>
            <person name="Young C.R."/>
            <person name="Angers B."/>
            <person name="Qian P.Y."/>
        </authorList>
    </citation>
    <scope>NUCLEOTIDE SEQUENCE</scope>
    <source>
        <strain evidence="4">P08H-3</strain>
    </source>
</reference>
<comment type="subcellular location">
    <subcellularLocation>
        <location evidence="1 2">Nucleus</location>
    </subcellularLocation>
</comment>
<evidence type="ECO:0000259" key="3">
    <source>
        <dbReference type="PROSITE" id="PS50071"/>
    </source>
</evidence>
<dbReference type="SMART" id="SM00389">
    <property type="entry name" value="HOX"/>
    <property type="match status" value="1"/>
</dbReference>
<proteinExistence type="predicted"/>
<dbReference type="PROSITE" id="PS50071">
    <property type="entry name" value="HOMEOBOX_2"/>
    <property type="match status" value="1"/>
</dbReference>
<evidence type="ECO:0000313" key="4">
    <source>
        <dbReference type="EMBL" id="KAK2167903.1"/>
    </source>
</evidence>
<keyword evidence="1 2" id="KW-0238">DNA-binding</keyword>
<dbReference type="Proteomes" id="UP001208570">
    <property type="component" value="Unassembled WGS sequence"/>
</dbReference>
<comment type="caution">
    <text evidence="4">The sequence shown here is derived from an EMBL/GenBank/DDBJ whole genome shotgun (WGS) entry which is preliminary data.</text>
</comment>
<organism evidence="4 5">
    <name type="scientific">Paralvinella palmiformis</name>
    <dbReference type="NCBI Taxonomy" id="53620"/>
    <lineage>
        <taxon>Eukaryota</taxon>
        <taxon>Metazoa</taxon>
        <taxon>Spiralia</taxon>
        <taxon>Lophotrochozoa</taxon>
        <taxon>Annelida</taxon>
        <taxon>Polychaeta</taxon>
        <taxon>Sedentaria</taxon>
        <taxon>Canalipalpata</taxon>
        <taxon>Terebellida</taxon>
        <taxon>Terebelliformia</taxon>
        <taxon>Alvinellidae</taxon>
        <taxon>Paralvinella</taxon>
    </lineage>
</organism>
<dbReference type="GO" id="GO:0003677">
    <property type="term" value="F:DNA binding"/>
    <property type="evidence" value="ECO:0007669"/>
    <property type="project" value="UniProtKB-UniRule"/>
</dbReference>
<dbReference type="CDD" id="cd00086">
    <property type="entry name" value="homeodomain"/>
    <property type="match status" value="1"/>
</dbReference>
<evidence type="ECO:0000256" key="1">
    <source>
        <dbReference type="PROSITE-ProRule" id="PRU00108"/>
    </source>
</evidence>
<feature type="DNA-binding region" description="Homeobox" evidence="1">
    <location>
        <begin position="133"/>
        <end position="192"/>
    </location>
</feature>
<dbReference type="SUPFAM" id="SSF46689">
    <property type="entry name" value="Homeodomain-like"/>
    <property type="match status" value="1"/>
</dbReference>
<evidence type="ECO:0000313" key="5">
    <source>
        <dbReference type="Proteomes" id="UP001208570"/>
    </source>
</evidence>
<dbReference type="InterPro" id="IPR001356">
    <property type="entry name" value="HD"/>
</dbReference>
<sequence>MTLPADYAFRIASSIVTSDRAAYVNSLFNSGRHVAEVDSFLCCDAAEAAQRLHQLTDNSHVKPREQYIQLSTSPDNIQPKNQDQPEATNLKIPDFIRETHFSDDMSTNAQITDGRRQKLSRNDVLTKHKDRRRDTFSSSFPSREINVLCRHFSYNRYANHEQRKRLADDLNMSPEAISRWFHNARRRWRRFEKR</sequence>
<keyword evidence="5" id="KW-1185">Reference proteome</keyword>